<sequence length="116" mass="11561">MNDTLVTDRAPSGRSAPLGRLAAAALGAGTALFAWPVLAFLLVAIVDAVHGDRYAGAAQFVLIIYGFFGWPVIAAVAAVLGGACGTRTGGRVAVRGLLPVAAGIAAMLVLTLLASS</sequence>
<reference evidence="2 3" key="1">
    <citation type="submission" date="2017-07" db="EMBL/GenBank/DDBJ databases">
        <title>Amycolatopsis antarcticus sp. nov., isolated from the surface of an Antarcticus brown macroalga.</title>
        <authorList>
            <person name="Wang J."/>
            <person name="Leiva S."/>
            <person name="Huang J."/>
            <person name="Huang Y."/>
        </authorList>
    </citation>
    <scope>NUCLEOTIDE SEQUENCE [LARGE SCALE GENOMIC DNA]</scope>
    <source>
        <strain evidence="2 3">AU-G6</strain>
    </source>
</reference>
<proteinExistence type="predicted"/>
<dbReference type="RefSeq" id="WP_094862355.1">
    <property type="nucleotide sequence ID" value="NZ_NKYE01000005.1"/>
</dbReference>
<dbReference type="Proteomes" id="UP000242444">
    <property type="component" value="Unassembled WGS sequence"/>
</dbReference>
<keyword evidence="1" id="KW-1133">Transmembrane helix</keyword>
<evidence type="ECO:0000256" key="1">
    <source>
        <dbReference type="SAM" id="Phobius"/>
    </source>
</evidence>
<name>A0A263D6E4_9PSEU</name>
<keyword evidence="3" id="KW-1185">Reference proteome</keyword>
<organism evidence="2 3">
    <name type="scientific">Amycolatopsis antarctica</name>
    <dbReference type="NCBI Taxonomy" id="1854586"/>
    <lineage>
        <taxon>Bacteria</taxon>
        <taxon>Bacillati</taxon>
        <taxon>Actinomycetota</taxon>
        <taxon>Actinomycetes</taxon>
        <taxon>Pseudonocardiales</taxon>
        <taxon>Pseudonocardiaceae</taxon>
        <taxon>Amycolatopsis</taxon>
    </lineage>
</organism>
<feature type="transmembrane region" description="Helical" evidence="1">
    <location>
        <begin position="21"/>
        <end position="45"/>
    </location>
</feature>
<dbReference type="EMBL" id="NKYE01000005">
    <property type="protein sequence ID" value="OZM73157.1"/>
    <property type="molecule type" value="Genomic_DNA"/>
</dbReference>
<comment type="caution">
    <text evidence="2">The sequence shown here is derived from an EMBL/GenBank/DDBJ whole genome shotgun (WGS) entry which is preliminary data.</text>
</comment>
<evidence type="ECO:0000313" key="3">
    <source>
        <dbReference type="Proteomes" id="UP000242444"/>
    </source>
</evidence>
<keyword evidence="1" id="KW-0812">Transmembrane</keyword>
<dbReference type="AlphaFoldDB" id="A0A263D6E4"/>
<accession>A0A263D6E4</accession>
<evidence type="ECO:0000313" key="2">
    <source>
        <dbReference type="EMBL" id="OZM73157.1"/>
    </source>
</evidence>
<keyword evidence="1" id="KW-0472">Membrane</keyword>
<gene>
    <name evidence="2" type="ORF">CFN78_09755</name>
</gene>
<protein>
    <submittedName>
        <fullName evidence="2">Uncharacterized protein</fullName>
    </submittedName>
</protein>
<feature type="transmembrane region" description="Helical" evidence="1">
    <location>
        <begin position="92"/>
        <end position="114"/>
    </location>
</feature>
<feature type="transmembrane region" description="Helical" evidence="1">
    <location>
        <begin position="57"/>
        <end position="80"/>
    </location>
</feature>
<dbReference type="InParanoid" id="A0A263D6E4"/>